<comment type="subcellular location">
    <subcellularLocation>
        <location evidence="1">Membrane</location>
    </subcellularLocation>
</comment>
<evidence type="ECO:0000256" key="3">
    <source>
        <dbReference type="ARBA" id="ARBA00022989"/>
    </source>
</evidence>
<organism evidence="6 7">
    <name type="scientific">Phormidesmis priestleyi Ana</name>
    <dbReference type="NCBI Taxonomy" id="1666911"/>
    <lineage>
        <taxon>Bacteria</taxon>
        <taxon>Bacillati</taxon>
        <taxon>Cyanobacteriota</taxon>
        <taxon>Cyanophyceae</taxon>
        <taxon>Leptolyngbyales</taxon>
        <taxon>Leptolyngbyaceae</taxon>
        <taxon>Phormidesmis</taxon>
    </lineage>
</organism>
<feature type="transmembrane region" description="Helical" evidence="5">
    <location>
        <begin position="86"/>
        <end position="105"/>
    </location>
</feature>
<sequence length="111" mass="11620">MSTFPIAVITTLIYGLLAIVGGTIGYRQAGSQMSLISGLISGLLLLIGAYLISGGAPIGPALSAIVSLILVIVFIVRLIKTSKFMPAGLMIIFGIINLATLWVTLPIKFVF</sequence>
<name>A0A0P8BSL3_9CYAN</name>
<dbReference type="InterPro" id="IPR044890">
    <property type="entry name" value="TMEM14_sf"/>
</dbReference>
<dbReference type="Proteomes" id="UP000050465">
    <property type="component" value="Unassembled WGS sequence"/>
</dbReference>
<feature type="transmembrane region" description="Helical" evidence="5">
    <location>
        <begin position="6"/>
        <end position="26"/>
    </location>
</feature>
<dbReference type="InterPro" id="IPR005349">
    <property type="entry name" value="TMEM14"/>
</dbReference>
<comment type="caution">
    <text evidence="6">The sequence shown here is derived from an EMBL/GenBank/DDBJ whole genome shotgun (WGS) entry which is preliminary data.</text>
</comment>
<evidence type="ECO:0000256" key="5">
    <source>
        <dbReference type="SAM" id="Phobius"/>
    </source>
</evidence>
<dbReference type="EMBL" id="LJZR01000003">
    <property type="protein sequence ID" value="KPQ37023.1"/>
    <property type="molecule type" value="Genomic_DNA"/>
</dbReference>
<protein>
    <submittedName>
        <fullName evidence="6">Small integral membrane protein</fullName>
    </submittedName>
</protein>
<dbReference type="GO" id="GO:0016020">
    <property type="term" value="C:membrane"/>
    <property type="evidence" value="ECO:0007669"/>
    <property type="project" value="UniProtKB-SubCell"/>
</dbReference>
<evidence type="ECO:0000256" key="2">
    <source>
        <dbReference type="ARBA" id="ARBA00022692"/>
    </source>
</evidence>
<evidence type="ECO:0000313" key="7">
    <source>
        <dbReference type="Proteomes" id="UP000050465"/>
    </source>
</evidence>
<keyword evidence="3 5" id="KW-1133">Transmembrane helix</keyword>
<proteinExistence type="predicted"/>
<dbReference type="Gene3D" id="1.10.10.1740">
    <property type="entry name" value="Transmembrane protein 14-like"/>
    <property type="match status" value="1"/>
</dbReference>
<keyword evidence="4 5" id="KW-0472">Membrane</keyword>
<evidence type="ECO:0000256" key="4">
    <source>
        <dbReference type="ARBA" id="ARBA00023136"/>
    </source>
</evidence>
<gene>
    <name evidence="6" type="ORF">HLUCCA11_03640</name>
</gene>
<dbReference type="PATRIC" id="fig|1666911.3.peg.3581"/>
<dbReference type="AlphaFoldDB" id="A0A0P8BSL3"/>
<reference evidence="6 7" key="1">
    <citation type="submission" date="2015-09" db="EMBL/GenBank/DDBJ databases">
        <title>Identification and resolution of microdiversity through metagenomic sequencing of parallel consortia.</title>
        <authorList>
            <person name="Nelson W.C."/>
            <person name="Romine M.F."/>
            <person name="Lindemann S.R."/>
        </authorList>
    </citation>
    <scope>NUCLEOTIDE SEQUENCE [LARGE SCALE GENOMIC DNA]</scope>
    <source>
        <strain evidence="6">Ana</strain>
    </source>
</reference>
<dbReference type="STRING" id="1666911.HLUCCA11_03640"/>
<accession>A0A0P8BSL3</accession>
<dbReference type="PANTHER" id="PTHR12668:SF43">
    <property type="entry name" value="TRANSMEMBRANE PROTEIN 14 HOMOLOG"/>
    <property type="match status" value="1"/>
</dbReference>
<keyword evidence="2 5" id="KW-0812">Transmembrane</keyword>
<feature type="transmembrane region" description="Helical" evidence="5">
    <location>
        <begin position="33"/>
        <end position="52"/>
    </location>
</feature>
<evidence type="ECO:0000313" key="6">
    <source>
        <dbReference type="EMBL" id="KPQ37023.1"/>
    </source>
</evidence>
<evidence type="ECO:0000256" key="1">
    <source>
        <dbReference type="ARBA" id="ARBA00004370"/>
    </source>
</evidence>
<dbReference type="PANTHER" id="PTHR12668">
    <property type="entry name" value="TRANSMEMBRANE PROTEIN 14, 15"/>
    <property type="match status" value="1"/>
</dbReference>
<dbReference type="Pfam" id="PF03647">
    <property type="entry name" value="Tmemb_14"/>
    <property type="match status" value="1"/>
</dbReference>
<feature type="transmembrane region" description="Helical" evidence="5">
    <location>
        <begin position="58"/>
        <end position="79"/>
    </location>
</feature>